<keyword evidence="1" id="KW-0687">Ribonucleoprotein</keyword>
<protein>
    <submittedName>
        <fullName evidence="1">60S ribosomal protein L10</fullName>
    </submittedName>
</protein>
<evidence type="ECO:0000313" key="1">
    <source>
        <dbReference type="EMBL" id="EHA98122.1"/>
    </source>
</evidence>
<dbReference type="GO" id="GO:0005840">
    <property type="term" value="C:ribosome"/>
    <property type="evidence" value="ECO:0007669"/>
    <property type="project" value="UniProtKB-KW"/>
</dbReference>
<dbReference type="GO" id="GO:0006412">
    <property type="term" value="P:translation"/>
    <property type="evidence" value="ECO:0007669"/>
    <property type="project" value="InterPro"/>
</dbReference>
<dbReference type="EMBL" id="JH165986">
    <property type="protein sequence ID" value="EHA98122.1"/>
    <property type="molecule type" value="Genomic_DNA"/>
</dbReference>
<dbReference type="SUPFAM" id="SSF54686">
    <property type="entry name" value="Ribosomal protein L16p/L10e"/>
    <property type="match status" value="1"/>
</dbReference>
<dbReference type="GO" id="GO:0003735">
    <property type="term" value="F:structural constituent of ribosome"/>
    <property type="evidence" value="ECO:0007669"/>
    <property type="project" value="InterPro"/>
</dbReference>
<reference evidence="1 2" key="1">
    <citation type="journal article" date="2011" name="Nature">
        <title>Genome sequencing reveals insights into physiology and longevity of the naked mole rat.</title>
        <authorList>
            <person name="Kim E.B."/>
            <person name="Fang X."/>
            <person name="Fushan A.A."/>
            <person name="Huang Z."/>
            <person name="Lobanov A.V."/>
            <person name="Han L."/>
            <person name="Marino S.M."/>
            <person name="Sun X."/>
            <person name="Turanov A.A."/>
            <person name="Yang P."/>
            <person name="Yim S.H."/>
            <person name="Zhao X."/>
            <person name="Kasaikina M.V."/>
            <person name="Stoletzki N."/>
            <person name="Peng C."/>
            <person name="Polak P."/>
            <person name="Xiong Z."/>
            <person name="Kiezun A."/>
            <person name="Zhu Y."/>
            <person name="Chen Y."/>
            <person name="Kryukov G.V."/>
            <person name="Zhang Q."/>
            <person name="Peshkin L."/>
            <person name="Yang L."/>
            <person name="Bronson R.T."/>
            <person name="Buffenstein R."/>
            <person name="Wang B."/>
            <person name="Han C."/>
            <person name="Li Q."/>
            <person name="Chen L."/>
            <person name="Zhao W."/>
            <person name="Sunyaev S.R."/>
            <person name="Park T.J."/>
            <person name="Zhang G."/>
            <person name="Wang J."/>
            <person name="Gladyshev V.N."/>
        </authorList>
    </citation>
    <scope>NUCLEOTIDE SEQUENCE [LARGE SCALE GENOMIC DNA]</scope>
</reference>
<dbReference type="Gene3D" id="3.30.60.300">
    <property type="match status" value="1"/>
</dbReference>
<dbReference type="AlphaFoldDB" id="G5AM62"/>
<accession>G5AM62</accession>
<gene>
    <name evidence="1" type="ORF">GW7_02653</name>
</gene>
<dbReference type="InterPro" id="IPR001197">
    <property type="entry name" value="Ribosomal_uL16_euk_arch"/>
</dbReference>
<sequence length="107" mass="12417">MSEMRKSILKLQTGTQGAFRKPQGMVKRVHIGQAIMSICTKLQNKEHVIKAQCMIKFKFPGHQRIHISKKWDFTKFSADEFEDMVAQKHLIPDGYRMKYILNRGPPG</sequence>
<keyword evidence="1" id="KW-0689">Ribosomal protein</keyword>
<proteinExistence type="predicted"/>
<evidence type="ECO:0000313" key="2">
    <source>
        <dbReference type="Proteomes" id="UP000006813"/>
    </source>
</evidence>
<dbReference type="PANTHER" id="PTHR11726">
    <property type="entry name" value="60S RIBOSOMAL PROTEIN L10"/>
    <property type="match status" value="1"/>
</dbReference>
<dbReference type="InParanoid" id="G5AM62"/>
<name>G5AM62_HETGA</name>
<dbReference type="Gene3D" id="3.90.1170.10">
    <property type="entry name" value="Ribosomal protein L10e/L16"/>
    <property type="match status" value="1"/>
</dbReference>
<dbReference type="InterPro" id="IPR036920">
    <property type="entry name" value="Ribosomal_uL16_sf"/>
</dbReference>
<dbReference type="STRING" id="10181.G5AM62"/>
<dbReference type="Proteomes" id="UP000006813">
    <property type="component" value="Unassembled WGS sequence"/>
</dbReference>
<organism evidence="1 2">
    <name type="scientific">Heterocephalus glaber</name>
    <name type="common">Naked mole rat</name>
    <dbReference type="NCBI Taxonomy" id="10181"/>
    <lineage>
        <taxon>Eukaryota</taxon>
        <taxon>Metazoa</taxon>
        <taxon>Chordata</taxon>
        <taxon>Craniata</taxon>
        <taxon>Vertebrata</taxon>
        <taxon>Euteleostomi</taxon>
        <taxon>Mammalia</taxon>
        <taxon>Eutheria</taxon>
        <taxon>Euarchontoglires</taxon>
        <taxon>Glires</taxon>
        <taxon>Rodentia</taxon>
        <taxon>Hystricomorpha</taxon>
        <taxon>Bathyergidae</taxon>
        <taxon>Heterocephalus</taxon>
    </lineage>
</organism>